<dbReference type="Gene3D" id="1.10.10.10">
    <property type="entry name" value="Winged helix-like DNA-binding domain superfamily/Winged helix DNA-binding domain"/>
    <property type="match status" value="1"/>
</dbReference>
<dbReference type="CDD" id="cd02440">
    <property type="entry name" value="AdoMet_MTases"/>
    <property type="match status" value="1"/>
</dbReference>
<accession>A0A3P3VK89</accession>
<dbReference type="InterPro" id="IPR001845">
    <property type="entry name" value="HTH_ArsR_DNA-bd_dom"/>
</dbReference>
<feature type="domain" description="HTH arsR-type" evidence="1">
    <location>
        <begin position="11"/>
        <end position="108"/>
    </location>
</feature>
<dbReference type="SUPFAM" id="SSF46785">
    <property type="entry name" value="Winged helix' DNA-binding domain"/>
    <property type="match status" value="1"/>
</dbReference>
<reference evidence="2 3" key="1">
    <citation type="submission" date="2018-08" db="EMBL/GenBank/DDBJ databases">
        <authorList>
            <person name="Khan S.A."/>
        </authorList>
    </citation>
    <scope>NUCLEOTIDE SEQUENCE [LARGE SCALE GENOMIC DNA]</scope>
    <source>
        <strain evidence="2 3">GTF-13</strain>
    </source>
</reference>
<dbReference type="SMART" id="SM00418">
    <property type="entry name" value="HTH_ARSR"/>
    <property type="match status" value="1"/>
</dbReference>
<dbReference type="GO" id="GO:0003700">
    <property type="term" value="F:DNA-binding transcription factor activity"/>
    <property type="evidence" value="ECO:0007669"/>
    <property type="project" value="InterPro"/>
</dbReference>
<dbReference type="Proteomes" id="UP000280792">
    <property type="component" value="Unassembled WGS sequence"/>
</dbReference>
<keyword evidence="2" id="KW-0808">Transferase</keyword>
<dbReference type="NCBIfam" id="NF033788">
    <property type="entry name" value="HTH_metalloreg"/>
    <property type="match status" value="1"/>
</dbReference>
<comment type="caution">
    <text evidence="2">The sequence shown here is derived from an EMBL/GenBank/DDBJ whole genome shotgun (WGS) entry which is preliminary data.</text>
</comment>
<dbReference type="GO" id="GO:0032259">
    <property type="term" value="P:methylation"/>
    <property type="evidence" value="ECO:0007669"/>
    <property type="project" value="UniProtKB-KW"/>
</dbReference>
<keyword evidence="3" id="KW-1185">Reference proteome</keyword>
<dbReference type="GO" id="GO:0008168">
    <property type="term" value="F:methyltransferase activity"/>
    <property type="evidence" value="ECO:0007669"/>
    <property type="project" value="UniProtKB-KW"/>
</dbReference>
<dbReference type="InterPro" id="IPR011991">
    <property type="entry name" value="ArsR-like_HTH"/>
</dbReference>
<organism evidence="2 3">
    <name type="scientific">Aestuariirhabdus litorea</name>
    <dbReference type="NCBI Taxonomy" id="2528527"/>
    <lineage>
        <taxon>Bacteria</taxon>
        <taxon>Pseudomonadati</taxon>
        <taxon>Pseudomonadota</taxon>
        <taxon>Gammaproteobacteria</taxon>
        <taxon>Oceanospirillales</taxon>
        <taxon>Aestuariirhabdaceae</taxon>
        <taxon>Aestuariirhabdus</taxon>
    </lineage>
</organism>
<name>A0A3P3VK89_9GAMM</name>
<dbReference type="InterPro" id="IPR029063">
    <property type="entry name" value="SAM-dependent_MTases_sf"/>
</dbReference>
<dbReference type="EMBL" id="QWEZ01000002">
    <property type="protein sequence ID" value="RRJ82727.1"/>
    <property type="molecule type" value="Genomic_DNA"/>
</dbReference>
<dbReference type="InterPro" id="IPR036388">
    <property type="entry name" value="WH-like_DNA-bd_sf"/>
</dbReference>
<dbReference type="CDD" id="cd00090">
    <property type="entry name" value="HTH_ARSR"/>
    <property type="match status" value="1"/>
</dbReference>
<proteinExistence type="predicted"/>
<gene>
    <name evidence="2" type="ORF">D0544_12790</name>
</gene>
<dbReference type="PRINTS" id="PR00778">
    <property type="entry name" value="HTHARSR"/>
</dbReference>
<evidence type="ECO:0000313" key="2">
    <source>
        <dbReference type="EMBL" id="RRJ82727.1"/>
    </source>
</evidence>
<dbReference type="AlphaFoldDB" id="A0A3P3VK89"/>
<reference evidence="2 3" key="2">
    <citation type="submission" date="2018-12" db="EMBL/GenBank/DDBJ databases">
        <title>Simiduia agarivorans gen. nov., sp. nov., a marine, agarolytic bacterium isolated from shallow coastal water from Keelung, Taiwan.</title>
        <authorList>
            <person name="Shieh W.Y."/>
        </authorList>
    </citation>
    <scope>NUCLEOTIDE SEQUENCE [LARGE SCALE GENOMIC DNA]</scope>
    <source>
        <strain evidence="2 3">GTF-13</strain>
    </source>
</reference>
<dbReference type="Pfam" id="PF13489">
    <property type="entry name" value="Methyltransf_23"/>
    <property type="match status" value="1"/>
</dbReference>
<evidence type="ECO:0000259" key="1">
    <source>
        <dbReference type="PROSITE" id="PS50987"/>
    </source>
</evidence>
<keyword evidence="2" id="KW-0489">Methyltransferase</keyword>
<dbReference type="InterPro" id="IPR036390">
    <property type="entry name" value="WH_DNA-bd_sf"/>
</dbReference>
<dbReference type="Pfam" id="PF01022">
    <property type="entry name" value="HTH_5"/>
    <property type="match status" value="1"/>
</dbReference>
<evidence type="ECO:0000313" key="3">
    <source>
        <dbReference type="Proteomes" id="UP000280792"/>
    </source>
</evidence>
<protein>
    <submittedName>
        <fullName evidence="2">Methyltransferase domain-containing protein</fullName>
    </submittedName>
</protein>
<dbReference type="PROSITE" id="PS50987">
    <property type="entry name" value="HTH_ARSR_2"/>
    <property type="match status" value="1"/>
</dbReference>
<dbReference type="SUPFAM" id="SSF53335">
    <property type="entry name" value="S-adenosyl-L-methionine-dependent methyltransferases"/>
    <property type="match status" value="1"/>
</dbReference>
<dbReference type="Gene3D" id="3.40.50.150">
    <property type="entry name" value="Vaccinia Virus protein VP39"/>
    <property type="match status" value="1"/>
</dbReference>
<dbReference type="PANTHER" id="PTHR43861">
    <property type="entry name" value="TRANS-ACONITATE 2-METHYLTRANSFERASE-RELATED"/>
    <property type="match status" value="1"/>
</dbReference>
<sequence>MLASNPCPPQASPDAFDLLTRLCKASADPLRLQVLRVLKSNSFGVLELCTIFDVKQSGMSHHLKVLSTAGLVDTRREGNSIFYRRALAEPCDLGAELQSSLFNSLDRTELAPSIQARVDAIQQQRAQSSREFFARHADKFRQQQELIADYGQYAEGARELLLGGNLDRHQLAIEIGPGEGAFLAELAPHFDAVYAIDNAHPMLEKSRAFARQQQLDNVHFIQGTTADGLARELRADAIVINMVLHHVPSPEEMIEQAASLLNPGGRLVITDLCSHDQSWVRDACGDLWLGFEPDEFSDWAQRAGLVAGNSLFLGQRNGFQVQVRRFDKPALPFHEQHSA</sequence>
<dbReference type="RefSeq" id="WP_125016731.1">
    <property type="nucleotide sequence ID" value="NZ_QWEZ01000002.1"/>
</dbReference>